<evidence type="ECO:0000313" key="1">
    <source>
        <dbReference type="EMBL" id="BBA37421.1"/>
    </source>
</evidence>
<proteinExistence type="predicted"/>
<dbReference type="KEGG" id="mmai:sS8_5504"/>
<evidence type="ECO:0000313" key="2">
    <source>
        <dbReference type="Proteomes" id="UP000266313"/>
    </source>
</evidence>
<reference evidence="1 2" key="1">
    <citation type="submission" date="2016-12" db="EMBL/GenBank/DDBJ databases">
        <title>Genome sequencing of Methylocaldum marinum.</title>
        <authorList>
            <person name="Takeuchi M."/>
            <person name="Kamagata Y."/>
            <person name="Hiraoka S."/>
            <person name="Oshima K."/>
            <person name="Hattori M."/>
            <person name="Iwasaki W."/>
        </authorList>
    </citation>
    <scope>NUCLEOTIDE SEQUENCE [LARGE SCALE GENOMIC DNA]</scope>
    <source>
        <strain evidence="1 2">S8</strain>
    </source>
</reference>
<name>A0A250L1R2_9GAMM</name>
<dbReference type="OrthoDB" id="8563207at2"/>
<dbReference type="AlphaFoldDB" id="A0A250L1R2"/>
<dbReference type="RefSeq" id="WP_119632411.1">
    <property type="nucleotide sequence ID" value="NZ_AP017928.1"/>
</dbReference>
<sequence>MATLIKTTADGRKVEVIGMAICLDGKKEADRLIPVYEHPNRAAILNAVPNATHVAGRLPLTAEEAATAQVALDEAKAAYEFSPLGISERIRMVQRQAIANRD</sequence>
<keyword evidence="2" id="KW-1185">Reference proteome</keyword>
<accession>A0A250L1R2</accession>
<protein>
    <submittedName>
        <fullName evidence="1">Uncharacterized protein</fullName>
    </submittedName>
</protein>
<dbReference type="EMBL" id="AP017928">
    <property type="protein sequence ID" value="BBA37421.1"/>
    <property type="molecule type" value="Genomic_DNA"/>
</dbReference>
<organism evidence="1 2">
    <name type="scientific">Methylocaldum marinum</name>
    <dbReference type="NCBI Taxonomy" id="1432792"/>
    <lineage>
        <taxon>Bacteria</taxon>
        <taxon>Pseudomonadati</taxon>
        <taxon>Pseudomonadota</taxon>
        <taxon>Gammaproteobacteria</taxon>
        <taxon>Methylococcales</taxon>
        <taxon>Methylococcaceae</taxon>
        <taxon>Methylocaldum</taxon>
    </lineage>
</organism>
<dbReference type="Proteomes" id="UP000266313">
    <property type="component" value="Chromosome"/>
</dbReference>
<gene>
    <name evidence="1" type="ORF">sS8_5504</name>
</gene>